<evidence type="ECO:0000313" key="12">
    <source>
        <dbReference type="Proteomes" id="UP000198625"/>
    </source>
</evidence>
<keyword evidence="11" id="KW-0012">Acyltransferase</keyword>
<comment type="function">
    <text evidence="10">Catalyzes the reversible formation of acyl-phosphate (acyl-PO(4)) from acyl-[acyl-carrier-protein] (acyl-ACP). This enzyme utilizes acyl-ACP as fatty acyl donor, but not acyl-CoA.</text>
</comment>
<comment type="subcellular location">
    <subcellularLocation>
        <location evidence="10">Cytoplasm</location>
    </subcellularLocation>
    <text evidence="10">Associated with the membrane possibly through PlsY.</text>
</comment>
<keyword evidence="6 10" id="KW-0594">Phospholipid biosynthesis</keyword>
<comment type="catalytic activity">
    <reaction evidence="1 10">
        <text>a fatty acyl-[ACP] + phosphate = an acyl phosphate + holo-[ACP]</text>
        <dbReference type="Rhea" id="RHEA:42292"/>
        <dbReference type="Rhea" id="RHEA-COMP:9685"/>
        <dbReference type="Rhea" id="RHEA-COMP:14125"/>
        <dbReference type="ChEBI" id="CHEBI:43474"/>
        <dbReference type="ChEBI" id="CHEBI:59918"/>
        <dbReference type="ChEBI" id="CHEBI:64479"/>
        <dbReference type="ChEBI" id="CHEBI:138651"/>
        <dbReference type="EC" id="2.3.1.274"/>
    </reaction>
</comment>
<evidence type="ECO:0000256" key="10">
    <source>
        <dbReference type="HAMAP-Rule" id="MF_00019"/>
    </source>
</evidence>
<dbReference type="GO" id="GO:0006633">
    <property type="term" value="P:fatty acid biosynthetic process"/>
    <property type="evidence" value="ECO:0007669"/>
    <property type="project" value="UniProtKB-UniRule"/>
</dbReference>
<evidence type="ECO:0000256" key="9">
    <source>
        <dbReference type="ARBA" id="ARBA00046608"/>
    </source>
</evidence>
<dbReference type="Gene3D" id="3.40.718.10">
    <property type="entry name" value="Isopropylmalate Dehydrogenase"/>
    <property type="match status" value="1"/>
</dbReference>
<evidence type="ECO:0000256" key="5">
    <source>
        <dbReference type="ARBA" id="ARBA00023098"/>
    </source>
</evidence>
<dbReference type="EMBL" id="FNQE01000015">
    <property type="protein sequence ID" value="SDZ02061.1"/>
    <property type="molecule type" value="Genomic_DNA"/>
</dbReference>
<dbReference type="PANTHER" id="PTHR30100:SF1">
    <property type="entry name" value="PHOSPHATE ACYLTRANSFERASE"/>
    <property type="match status" value="1"/>
</dbReference>
<dbReference type="AlphaFoldDB" id="A0A1H3PM90"/>
<dbReference type="UniPathway" id="UPA00085"/>
<dbReference type="STRING" id="415015.SAMN05660462_01552"/>
<evidence type="ECO:0000256" key="4">
    <source>
        <dbReference type="ARBA" id="ARBA00022679"/>
    </source>
</evidence>
<dbReference type="GO" id="GO:0005737">
    <property type="term" value="C:cytoplasm"/>
    <property type="evidence" value="ECO:0007669"/>
    <property type="project" value="UniProtKB-SubCell"/>
</dbReference>
<keyword evidence="3 10" id="KW-0444">Lipid biosynthesis</keyword>
<keyword evidence="12" id="KW-1185">Reference proteome</keyword>
<dbReference type="PANTHER" id="PTHR30100">
    <property type="entry name" value="FATTY ACID/PHOSPHOLIPID SYNTHESIS PROTEIN PLSX"/>
    <property type="match status" value="1"/>
</dbReference>
<dbReference type="NCBIfam" id="TIGR00182">
    <property type="entry name" value="plsX"/>
    <property type="match status" value="1"/>
</dbReference>
<dbReference type="RefSeq" id="WP_091729480.1">
    <property type="nucleotide sequence ID" value="NZ_FNQE01000015.1"/>
</dbReference>
<keyword evidence="2 10" id="KW-0963">Cytoplasm</keyword>
<dbReference type="PIRSF" id="PIRSF002465">
    <property type="entry name" value="Phsphlp_syn_PlsX"/>
    <property type="match status" value="1"/>
</dbReference>
<evidence type="ECO:0000256" key="3">
    <source>
        <dbReference type="ARBA" id="ARBA00022516"/>
    </source>
</evidence>
<keyword evidence="7 10" id="KW-1208">Phospholipid metabolism</keyword>
<dbReference type="HAMAP" id="MF_00019">
    <property type="entry name" value="PlsX"/>
    <property type="match status" value="1"/>
</dbReference>
<dbReference type="EC" id="2.3.1.274" evidence="8 10"/>
<protein>
    <recommendedName>
        <fullName evidence="8 10">Phosphate acyltransferase</fullName>
        <ecNumber evidence="8 10">2.3.1.274</ecNumber>
    </recommendedName>
    <alternativeName>
        <fullName evidence="10">Acyl-ACP phosphotransacylase</fullName>
    </alternativeName>
    <alternativeName>
        <fullName evidence="10">Acyl-[acyl-carrier-protein]--phosphate acyltransferase</fullName>
    </alternativeName>
    <alternativeName>
        <fullName evidence="10">Phosphate-acyl-ACP acyltransferase</fullName>
    </alternativeName>
</protein>
<evidence type="ECO:0000313" key="11">
    <source>
        <dbReference type="EMBL" id="SDZ02061.1"/>
    </source>
</evidence>
<dbReference type="Pfam" id="PF02504">
    <property type="entry name" value="FA_synthesis"/>
    <property type="match status" value="1"/>
</dbReference>
<dbReference type="OrthoDB" id="9806408at2"/>
<accession>A0A1H3PM90</accession>
<proteinExistence type="inferred from homology"/>
<evidence type="ECO:0000256" key="7">
    <source>
        <dbReference type="ARBA" id="ARBA00023264"/>
    </source>
</evidence>
<evidence type="ECO:0000256" key="6">
    <source>
        <dbReference type="ARBA" id="ARBA00023209"/>
    </source>
</evidence>
<dbReference type="GO" id="GO:0043811">
    <property type="term" value="F:phosphate:acyl-[acyl carrier protein] acyltransferase activity"/>
    <property type="evidence" value="ECO:0007669"/>
    <property type="project" value="UniProtKB-UniRule"/>
</dbReference>
<name>A0A1H3PM90_9FIRM</name>
<dbReference type="InterPro" id="IPR003664">
    <property type="entry name" value="FA_synthesis"/>
</dbReference>
<evidence type="ECO:0000256" key="2">
    <source>
        <dbReference type="ARBA" id="ARBA00022490"/>
    </source>
</evidence>
<comment type="pathway">
    <text evidence="10">Lipid metabolism; phospholipid metabolism.</text>
</comment>
<sequence length="339" mass="36634">MRIAVDAMGGDQGVMVTVKGSIEAVKELGINIILVGNEEIIKNELSKYEYSGNNIEIISAEDIITNDEEPAMAVRRKKQSSMVMGLNLVKDKMADAFVSSGSTGALLAGGLLLVKRIKGVDRAALAIPYPTKKGVSLLLDAGANTDCKAKYLQQFAIMGSIYMEKILDTANPKVSLVNIGTEEGKGNELSKETYDLLKNTNVNFTGNIEARDIPEGDADVLICDGFVGNIILKLTEGLAMSIFSLLKEEFMSSFTSKIGALLLKSGLKKFKKRLDYTEYGGAPLLGIKGVVIKAHGSSDAKAIKNAIKQAKILVENKVIERIEDEVSFLGGNHDREERI</sequence>
<dbReference type="SUPFAM" id="SSF53659">
    <property type="entry name" value="Isocitrate/Isopropylmalate dehydrogenase-like"/>
    <property type="match status" value="1"/>
</dbReference>
<comment type="similarity">
    <text evidence="10">Belongs to the PlsX family.</text>
</comment>
<evidence type="ECO:0000256" key="1">
    <source>
        <dbReference type="ARBA" id="ARBA00001232"/>
    </source>
</evidence>
<keyword evidence="5 10" id="KW-0443">Lipid metabolism</keyword>
<comment type="subunit">
    <text evidence="9 10">Homodimer. Probably interacts with PlsY.</text>
</comment>
<organism evidence="11 12">
    <name type="scientific">Proteiniborus ethanoligenes</name>
    <dbReference type="NCBI Taxonomy" id="415015"/>
    <lineage>
        <taxon>Bacteria</taxon>
        <taxon>Bacillati</taxon>
        <taxon>Bacillota</taxon>
        <taxon>Clostridia</taxon>
        <taxon>Eubacteriales</taxon>
        <taxon>Proteiniborus</taxon>
    </lineage>
</organism>
<gene>
    <name evidence="10" type="primary">plsX</name>
    <name evidence="11" type="ORF">SAMN05660462_01552</name>
</gene>
<dbReference type="GO" id="GO:0008654">
    <property type="term" value="P:phospholipid biosynthetic process"/>
    <property type="evidence" value="ECO:0007669"/>
    <property type="project" value="UniProtKB-KW"/>
</dbReference>
<dbReference type="InterPro" id="IPR012281">
    <property type="entry name" value="Phospholipid_synth_PlsX-like"/>
</dbReference>
<evidence type="ECO:0000256" key="8">
    <source>
        <dbReference type="ARBA" id="ARBA00024069"/>
    </source>
</evidence>
<dbReference type="Proteomes" id="UP000198625">
    <property type="component" value="Unassembled WGS sequence"/>
</dbReference>
<reference evidence="11 12" key="1">
    <citation type="submission" date="2016-10" db="EMBL/GenBank/DDBJ databases">
        <authorList>
            <person name="de Groot N.N."/>
        </authorList>
    </citation>
    <scope>NUCLEOTIDE SEQUENCE [LARGE SCALE GENOMIC DNA]</scope>
    <source>
        <strain evidence="11 12">DSM 21650</strain>
    </source>
</reference>
<keyword evidence="4 10" id="KW-0808">Transferase</keyword>